<evidence type="ECO:0008006" key="4">
    <source>
        <dbReference type="Google" id="ProtNLM"/>
    </source>
</evidence>
<dbReference type="GeneID" id="82190180"/>
<dbReference type="Proteomes" id="UP000014204">
    <property type="component" value="Unassembled WGS sequence"/>
</dbReference>
<accession>R9L141</accession>
<dbReference type="PATRIC" id="fig|1235794.3.peg.552"/>
<comment type="caution">
    <text evidence="2">The sequence shown here is derived from an EMBL/GenBank/DDBJ whole genome shotgun (WGS) entry which is preliminary data.</text>
</comment>
<proteinExistence type="predicted"/>
<dbReference type="STRING" id="1235794.C811_00570"/>
<dbReference type="AlphaFoldDB" id="R9L141"/>
<dbReference type="RefSeq" id="WP_016308798.1">
    <property type="nucleotide sequence ID" value="NZ_KE159646.1"/>
</dbReference>
<evidence type="ECO:0000256" key="1">
    <source>
        <dbReference type="SAM" id="MobiDB-lite"/>
    </source>
</evidence>
<protein>
    <recommendedName>
        <fullName evidence="4">SF4 helicase domain-containing protein</fullName>
    </recommendedName>
</protein>
<sequence length="268" mass="27846">MTKLNVVPLASIASSRDEASGGWICEQRLPEGTTLITGIAGSPCSKKTLEGVASSLFAAYCDEATVAGAPAREGSALYVQIGGDEARLRRHLAAAFEEEPPETALAAVWPGKMSTDLAQAIREAAVRAECRLVVVNGAHAGCEGRQKLSTVLAELDRAARDAECAVAVLLPLTKRNALCVKDPSTGIWDAVAAVWEVYGDAEGPEKCFCTAKGSASAFALARHSRSAPPRSQPRPAPGDPPQDEAGEEGFPEGEEGDGATAYVGEATL</sequence>
<evidence type="ECO:0000313" key="2">
    <source>
        <dbReference type="EMBL" id="EOS52534.1"/>
    </source>
</evidence>
<reference evidence="2 3" key="1">
    <citation type="submission" date="2013-04" db="EMBL/GenBank/DDBJ databases">
        <title>The Genome Sequence of Enterorhabdus caecimuris B7.</title>
        <authorList>
            <consortium name="The Broad Institute Genomics Platform"/>
            <consortium name="The Broad Institute Genome Sequencing Center for Infectious Disease"/>
            <person name="Earl A."/>
            <person name="Xavier R."/>
            <person name="Elson C."/>
            <person name="Duck W."/>
            <person name="Walker B."/>
            <person name="Young S."/>
            <person name="Zeng Q."/>
            <person name="Gargeya S."/>
            <person name="Fitzgerald M."/>
            <person name="Haas B."/>
            <person name="Abouelleil A."/>
            <person name="Allen A.W."/>
            <person name="Alvarado L."/>
            <person name="Arachchi H.M."/>
            <person name="Berlin A.M."/>
            <person name="Chapman S.B."/>
            <person name="Gainer-Dewar J."/>
            <person name="Goldberg J."/>
            <person name="Griggs A."/>
            <person name="Gujja S."/>
            <person name="Hansen M."/>
            <person name="Howarth C."/>
            <person name="Imamovic A."/>
            <person name="Ireland A."/>
            <person name="Larimer J."/>
            <person name="McCowan C."/>
            <person name="Murphy C."/>
            <person name="Pearson M."/>
            <person name="Poon T.W."/>
            <person name="Priest M."/>
            <person name="Roberts A."/>
            <person name="Saif S."/>
            <person name="Shea T."/>
            <person name="Sisk P."/>
            <person name="Sykes S."/>
            <person name="Wortman J."/>
            <person name="Nusbaum C."/>
            <person name="Birren B."/>
        </authorList>
    </citation>
    <scope>NUCLEOTIDE SEQUENCE [LARGE SCALE GENOMIC DNA]</scope>
    <source>
        <strain evidence="2 3">B7</strain>
    </source>
</reference>
<keyword evidence="3" id="KW-1185">Reference proteome</keyword>
<feature type="compositionally biased region" description="Pro residues" evidence="1">
    <location>
        <begin position="230"/>
        <end position="240"/>
    </location>
</feature>
<feature type="compositionally biased region" description="Acidic residues" evidence="1">
    <location>
        <begin position="241"/>
        <end position="257"/>
    </location>
</feature>
<evidence type="ECO:0000313" key="3">
    <source>
        <dbReference type="Proteomes" id="UP000014204"/>
    </source>
</evidence>
<gene>
    <name evidence="2" type="ORF">C811_00570</name>
</gene>
<organism evidence="2 3">
    <name type="scientific">Adlercreutzia caecimuris B7</name>
    <dbReference type="NCBI Taxonomy" id="1235794"/>
    <lineage>
        <taxon>Bacteria</taxon>
        <taxon>Bacillati</taxon>
        <taxon>Actinomycetota</taxon>
        <taxon>Coriobacteriia</taxon>
        <taxon>Eggerthellales</taxon>
        <taxon>Eggerthellaceae</taxon>
        <taxon>Adlercreutzia</taxon>
    </lineage>
</organism>
<dbReference type="EMBL" id="ASSY01000005">
    <property type="protein sequence ID" value="EOS52534.1"/>
    <property type="molecule type" value="Genomic_DNA"/>
</dbReference>
<name>R9L141_9ACTN</name>
<feature type="region of interest" description="Disordered" evidence="1">
    <location>
        <begin position="222"/>
        <end position="268"/>
    </location>
</feature>
<dbReference type="HOGENOM" id="CLU_1037209_0_0_11"/>